<protein>
    <submittedName>
        <fullName evidence="6">CTCHY-type domain-containing protein</fullName>
    </submittedName>
</protein>
<reference evidence="6" key="1">
    <citation type="submission" date="2016-06" db="UniProtKB">
        <authorList>
            <consortium name="WormBaseParasite"/>
        </authorList>
    </citation>
    <scope>IDENTIFICATION</scope>
</reference>
<keyword evidence="5" id="KW-0812">Transmembrane</keyword>
<name>A0A183DXD7_9BILA</name>
<dbReference type="Pfam" id="PF10237">
    <property type="entry name" value="N6-adenineMlase"/>
    <property type="match status" value="1"/>
</dbReference>
<evidence type="ECO:0000256" key="1">
    <source>
        <dbReference type="ARBA" id="ARBA00004496"/>
    </source>
</evidence>
<dbReference type="GO" id="GO:0005737">
    <property type="term" value="C:cytoplasm"/>
    <property type="evidence" value="ECO:0007669"/>
    <property type="project" value="UniProtKB-SubCell"/>
</dbReference>
<keyword evidence="2" id="KW-0963">Cytoplasm</keyword>
<dbReference type="GO" id="GO:0005730">
    <property type="term" value="C:nucleolus"/>
    <property type="evidence" value="ECO:0007669"/>
    <property type="project" value="TreeGrafter"/>
</dbReference>
<dbReference type="PROSITE" id="PS50216">
    <property type="entry name" value="DHHC"/>
    <property type="match status" value="1"/>
</dbReference>
<dbReference type="AlphaFoldDB" id="A0A183DXD7"/>
<keyword evidence="5" id="KW-1133">Transmembrane helix</keyword>
<dbReference type="InterPro" id="IPR039846">
    <property type="entry name" value="ZCCHC4"/>
</dbReference>
<proteinExistence type="predicted"/>
<dbReference type="PANTHER" id="PTHR13493">
    <property type="entry name" value="ZINC FINGER CCHC DOMAIN-CONTAINING"/>
    <property type="match status" value="1"/>
</dbReference>
<dbReference type="WBParaSite" id="GPUH_0001339301-mRNA-1">
    <property type="protein sequence ID" value="GPUH_0001339301-mRNA-1"/>
    <property type="gene ID" value="GPUH_0001339301"/>
</dbReference>
<keyword evidence="3" id="KW-0489">Methyltransferase</keyword>
<organism evidence="6">
    <name type="scientific">Gongylonema pulchrum</name>
    <dbReference type="NCBI Taxonomy" id="637853"/>
    <lineage>
        <taxon>Eukaryota</taxon>
        <taxon>Metazoa</taxon>
        <taxon>Ecdysozoa</taxon>
        <taxon>Nematoda</taxon>
        <taxon>Chromadorea</taxon>
        <taxon>Rhabditida</taxon>
        <taxon>Spirurina</taxon>
        <taxon>Spiruromorpha</taxon>
        <taxon>Spiruroidea</taxon>
        <taxon>Gongylonematidae</taxon>
        <taxon>Gongylonema</taxon>
    </lineage>
</organism>
<sequence length="316" mass="36410">LKGIELHDLNVFSGPCLLFERKAGTNNAEAERFYACAVYRSRRVCPYRVNVTGENISGHHVSEDAVTGSALKSSFCYAKIRRKVNSWKNKAKYYCSKCNDIFLLPHVHPLKGPVSIAELRRPTQLLAPLTQKHSESQYWFSDESLRVLLVGIRNSRCNGVLCIGTPTVFEYLQSNRELRANCKSFLLDIDSRFVSFFLLAHFIILATSTFVCYVNHVKYKRPDKSVVRFFTDLPLDVFDLSEFSNYRFCDKCEKYVTKTNLHCDFCESCPLEDGYMHKHCDICCRCVKESYEHCGACKRCHLPQRCPRFLGVEARN</sequence>
<dbReference type="PANTHER" id="PTHR13493:SF3">
    <property type="entry name" value="RRNA N6-ADENOSINE-METHYLTRANSFERASE ZCCHC4"/>
    <property type="match status" value="1"/>
</dbReference>
<keyword evidence="4" id="KW-0808">Transferase</keyword>
<dbReference type="InterPro" id="IPR041370">
    <property type="entry name" value="Mlase_EEF1AKMT1/ZCCHC4"/>
</dbReference>
<accession>A0A183DXD7</accession>
<feature type="transmembrane region" description="Helical" evidence="5">
    <location>
        <begin position="193"/>
        <end position="214"/>
    </location>
</feature>
<evidence type="ECO:0000256" key="2">
    <source>
        <dbReference type="ARBA" id="ARBA00022490"/>
    </source>
</evidence>
<keyword evidence="5" id="KW-0472">Membrane</keyword>
<evidence type="ECO:0000313" key="6">
    <source>
        <dbReference type="WBParaSite" id="GPUH_0001339301-mRNA-1"/>
    </source>
</evidence>
<evidence type="ECO:0000256" key="4">
    <source>
        <dbReference type="ARBA" id="ARBA00022679"/>
    </source>
</evidence>
<evidence type="ECO:0000256" key="3">
    <source>
        <dbReference type="ARBA" id="ARBA00022603"/>
    </source>
</evidence>
<evidence type="ECO:0000256" key="5">
    <source>
        <dbReference type="SAM" id="Phobius"/>
    </source>
</evidence>
<comment type="subcellular location">
    <subcellularLocation>
        <location evidence="1">Cytoplasm</location>
    </subcellularLocation>
</comment>
<dbReference type="GO" id="GO:0008988">
    <property type="term" value="F:rRNA (adenine-N6-)-methyltransferase activity"/>
    <property type="evidence" value="ECO:0007669"/>
    <property type="project" value="InterPro"/>
</dbReference>